<accession>A0AAV4A554</accession>
<dbReference type="AlphaFoldDB" id="A0AAV4A554"/>
<dbReference type="Proteomes" id="UP000735302">
    <property type="component" value="Unassembled WGS sequence"/>
</dbReference>
<proteinExistence type="predicted"/>
<comment type="caution">
    <text evidence="2">The sequence shown here is derived from an EMBL/GenBank/DDBJ whole genome shotgun (WGS) entry which is preliminary data.</text>
</comment>
<feature type="region of interest" description="Disordered" evidence="1">
    <location>
        <begin position="45"/>
        <end position="65"/>
    </location>
</feature>
<dbReference type="EMBL" id="BLXT01003580">
    <property type="protein sequence ID" value="GFO02392.1"/>
    <property type="molecule type" value="Genomic_DNA"/>
</dbReference>
<reference evidence="2 3" key="1">
    <citation type="journal article" date="2021" name="Elife">
        <title>Chloroplast acquisition without the gene transfer in kleptoplastic sea slugs, Plakobranchus ocellatus.</title>
        <authorList>
            <person name="Maeda T."/>
            <person name="Takahashi S."/>
            <person name="Yoshida T."/>
            <person name="Shimamura S."/>
            <person name="Takaki Y."/>
            <person name="Nagai Y."/>
            <person name="Toyoda A."/>
            <person name="Suzuki Y."/>
            <person name="Arimoto A."/>
            <person name="Ishii H."/>
            <person name="Satoh N."/>
            <person name="Nishiyama T."/>
            <person name="Hasebe M."/>
            <person name="Maruyama T."/>
            <person name="Minagawa J."/>
            <person name="Obokata J."/>
            <person name="Shigenobu S."/>
        </authorList>
    </citation>
    <scope>NUCLEOTIDE SEQUENCE [LARGE SCALE GENOMIC DNA]</scope>
</reference>
<organism evidence="2 3">
    <name type="scientific">Plakobranchus ocellatus</name>
    <dbReference type="NCBI Taxonomy" id="259542"/>
    <lineage>
        <taxon>Eukaryota</taxon>
        <taxon>Metazoa</taxon>
        <taxon>Spiralia</taxon>
        <taxon>Lophotrochozoa</taxon>
        <taxon>Mollusca</taxon>
        <taxon>Gastropoda</taxon>
        <taxon>Heterobranchia</taxon>
        <taxon>Euthyneura</taxon>
        <taxon>Panpulmonata</taxon>
        <taxon>Sacoglossa</taxon>
        <taxon>Placobranchoidea</taxon>
        <taxon>Plakobranchidae</taxon>
        <taxon>Plakobranchus</taxon>
    </lineage>
</organism>
<name>A0AAV4A554_9GAST</name>
<feature type="compositionally biased region" description="Basic and acidic residues" evidence="1">
    <location>
        <begin position="1"/>
        <end position="13"/>
    </location>
</feature>
<keyword evidence="3" id="KW-1185">Reference proteome</keyword>
<evidence type="ECO:0000256" key="1">
    <source>
        <dbReference type="SAM" id="MobiDB-lite"/>
    </source>
</evidence>
<evidence type="ECO:0000313" key="2">
    <source>
        <dbReference type="EMBL" id="GFO02392.1"/>
    </source>
</evidence>
<gene>
    <name evidence="2" type="ORF">PoB_002889700</name>
</gene>
<protein>
    <submittedName>
        <fullName evidence="2">Uncharacterized protein</fullName>
    </submittedName>
</protein>
<feature type="region of interest" description="Disordered" evidence="1">
    <location>
        <begin position="1"/>
        <end position="21"/>
    </location>
</feature>
<evidence type="ECO:0000313" key="3">
    <source>
        <dbReference type="Proteomes" id="UP000735302"/>
    </source>
</evidence>
<sequence>MEIMDFRFSEDPLNKPQESTKQTVYGPVYDVTLLELATVPNWGAPPSERYDHLPRPPQATPQGTQTTCLSCCRERYGVKSLNPMGVADTYCHQPCVDQMVRRGFCLNHSKTL</sequence>